<dbReference type="Gene3D" id="1.10.1470.10">
    <property type="entry name" value="YjbJ"/>
    <property type="match status" value="1"/>
</dbReference>
<organism evidence="4 5">
    <name type="scientific">Planobispora siamensis</name>
    <dbReference type="NCBI Taxonomy" id="936338"/>
    <lineage>
        <taxon>Bacteria</taxon>
        <taxon>Bacillati</taxon>
        <taxon>Actinomycetota</taxon>
        <taxon>Actinomycetes</taxon>
        <taxon>Streptosporangiales</taxon>
        <taxon>Streptosporangiaceae</taxon>
        <taxon>Planobispora</taxon>
    </lineage>
</organism>
<accession>A0A8J3SIP9</accession>
<protein>
    <submittedName>
        <fullName evidence="4">CsbD family protein</fullName>
    </submittedName>
</protein>
<feature type="compositionally biased region" description="Basic and acidic residues" evidence="2">
    <location>
        <begin position="14"/>
        <end position="39"/>
    </location>
</feature>
<sequence length="64" mass="6917">MGTDDKIANKAQELKGRVKENVGDATADRDLQAEGRADQTEGNLRQAGEKVKDAGKKIKDAFTN</sequence>
<feature type="region of interest" description="Disordered" evidence="2">
    <location>
        <begin position="14"/>
        <end position="64"/>
    </location>
</feature>
<feature type="compositionally biased region" description="Basic and acidic residues" evidence="2">
    <location>
        <begin position="47"/>
        <end position="64"/>
    </location>
</feature>
<keyword evidence="5" id="KW-1185">Reference proteome</keyword>
<dbReference type="Proteomes" id="UP000619788">
    <property type="component" value="Unassembled WGS sequence"/>
</dbReference>
<dbReference type="InterPro" id="IPR036629">
    <property type="entry name" value="YjbJ_sf"/>
</dbReference>
<evidence type="ECO:0000313" key="4">
    <source>
        <dbReference type="EMBL" id="GIH93765.1"/>
    </source>
</evidence>
<evidence type="ECO:0000256" key="1">
    <source>
        <dbReference type="ARBA" id="ARBA00009129"/>
    </source>
</evidence>
<feature type="domain" description="CsbD-like" evidence="3">
    <location>
        <begin position="5"/>
        <end position="57"/>
    </location>
</feature>
<dbReference type="AlphaFoldDB" id="A0A8J3SIP9"/>
<evidence type="ECO:0000313" key="5">
    <source>
        <dbReference type="Proteomes" id="UP000619788"/>
    </source>
</evidence>
<evidence type="ECO:0000259" key="3">
    <source>
        <dbReference type="Pfam" id="PF05532"/>
    </source>
</evidence>
<name>A0A8J3SIP9_9ACTN</name>
<comment type="similarity">
    <text evidence="1">Belongs to the UPF0337 (CsbD) family.</text>
</comment>
<reference evidence="4 5" key="1">
    <citation type="submission" date="2021-01" db="EMBL/GenBank/DDBJ databases">
        <title>Whole genome shotgun sequence of Planobispora siamensis NBRC 107568.</title>
        <authorList>
            <person name="Komaki H."/>
            <person name="Tamura T."/>
        </authorList>
    </citation>
    <scope>NUCLEOTIDE SEQUENCE [LARGE SCALE GENOMIC DNA]</scope>
    <source>
        <strain evidence="4 5">NBRC 107568</strain>
    </source>
</reference>
<dbReference type="InterPro" id="IPR008462">
    <property type="entry name" value="CsbD"/>
</dbReference>
<dbReference type="SUPFAM" id="SSF69047">
    <property type="entry name" value="Hypothetical protein YjbJ"/>
    <property type="match status" value="1"/>
</dbReference>
<dbReference type="RefSeq" id="WP_204065933.1">
    <property type="nucleotide sequence ID" value="NZ_BOOJ01000036.1"/>
</dbReference>
<evidence type="ECO:0000256" key="2">
    <source>
        <dbReference type="SAM" id="MobiDB-lite"/>
    </source>
</evidence>
<comment type="caution">
    <text evidence="4">The sequence shown here is derived from an EMBL/GenBank/DDBJ whole genome shotgun (WGS) entry which is preliminary data.</text>
</comment>
<dbReference type="EMBL" id="BOOJ01000036">
    <property type="protein sequence ID" value="GIH93765.1"/>
    <property type="molecule type" value="Genomic_DNA"/>
</dbReference>
<gene>
    <name evidence="4" type="ORF">Psi01_43950</name>
</gene>
<dbReference type="Pfam" id="PF05532">
    <property type="entry name" value="CsbD"/>
    <property type="match status" value="1"/>
</dbReference>
<proteinExistence type="inferred from homology"/>